<evidence type="ECO:0000313" key="1">
    <source>
        <dbReference type="EMBL" id="KAG2284380.1"/>
    </source>
</evidence>
<keyword evidence="2" id="KW-1185">Reference proteome</keyword>
<organism evidence="1 2">
    <name type="scientific">Brassica carinata</name>
    <name type="common">Ethiopian mustard</name>
    <name type="synonym">Abyssinian cabbage</name>
    <dbReference type="NCBI Taxonomy" id="52824"/>
    <lineage>
        <taxon>Eukaryota</taxon>
        <taxon>Viridiplantae</taxon>
        <taxon>Streptophyta</taxon>
        <taxon>Embryophyta</taxon>
        <taxon>Tracheophyta</taxon>
        <taxon>Spermatophyta</taxon>
        <taxon>Magnoliopsida</taxon>
        <taxon>eudicotyledons</taxon>
        <taxon>Gunneridae</taxon>
        <taxon>Pentapetalae</taxon>
        <taxon>rosids</taxon>
        <taxon>malvids</taxon>
        <taxon>Brassicales</taxon>
        <taxon>Brassicaceae</taxon>
        <taxon>Brassiceae</taxon>
        <taxon>Brassica</taxon>
    </lineage>
</organism>
<dbReference type="AlphaFoldDB" id="A0A8X7RC48"/>
<dbReference type="Proteomes" id="UP000886595">
    <property type="component" value="Unassembled WGS sequence"/>
</dbReference>
<dbReference type="EMBL" id="JAAMPC010000011">
    <property type="protein sequence ID" value="KAG2284380.1"/>
    <property type="molecule type" value="Genomic_DNA"/>
</dbReference>
<gene>
    <name evidence="1" type="ORF">Bca52824_055600</name>
</gene>
<sequence>MDTRMEVIVVMDKEVNTMVVEVVTQAEAGMVMDTEAVDMEVDTKTTVDTEVDTVVVEVVTREEKVVVATQEKEVVMDTMEVENVKMENIEMVVAMVEQKQRNKQTKNN</sequence>
<name>A0A8X7RC48_BRACI</name>
<protein>
    <submittedName>
        <fullName evidence="1">Uncharacterized protein</fullName>
    </submittedName>
</protein>
<comment type="caution">
    <text evidence="1">The sequence shown here is derived from an EMBL/GenBank/DDBJ whole genome shotgun (WGS) entry which is preliminary data.</text>
</comment>
<evidence type="ECO:0000313" key="2">
    <source>
        <dbReference type="Proteomes" id="UP000886595"/>
    </source>
</evidence>
<accession>A0A8X7RC48</accession>
<proteinExistence type="predicted"/>
<reference evidence="1 2" key="1">
    <citation type="submission" date="2020-02" db="EMBL/GenBank/DDBJ databases">
        <authorList>
            <person name="Ma Q."/>
            <person name="Huang Y."/>
            <person name="Song X."/>
            <person name="Pei D."/>
        </authorList>
    </citation>
    <scope>NUCLEOTIDE SEQUENCE [LARGE SCALE GENOMIC DNA]</scope>
    <source>
        <strain evidence="1">Sxm20200214</strain>
        <tissue evidence="1">Leaf</tissue>
    </source>
</reference>